<name>A0A6C0B800_9ZZZZ</name>
<feature type="region of interest" description="Disordered" evidence="1">
    <location>
        <begin position="96"/>
        <end position="131"/>
    </location>
</feature>
<protein>
    <submittedName>
        <fullName evidence="2">Uncharacterized protein</fullName>
    </submittedName>
</protein>
<dbReference type="AlphaFoldDB" id="A0A6C0B800"/>
<proteinExistence type="predicted"/>
<evidence type="ECO:0000256" key="1">
    <source>
        <dbReference type="SAM" id="MobiDB-lite"/>
    </source>
</evidence>
<accession>A0A6C0B800</accession>
<reference evidence="2" key="1">
    <citation type="journal article" date="2020" name="Nature">
        <title>Giant virus diversity and host interactions through global metagenomics.</title>
        <authorList>
            <person name="Schulz F."/>
            <person name="Roux S."/>
            <person name="Paez-Espino D."/>
            <person name="Jungbluth S."/>
            <person name="Walsh D.A."/>
            <person name="Denef V.J."/>
            <person name="McMahon K.D."/>
            <person name="Konstantinidis K.T."/>
            <person name="Eloe-Fadrosh E.A."/>
            <person name="Kyrpides N.C."/>
            <person name="Woyke T."/>
        </authorList>
    </citation>
    <scope>NUCLEOTIDE SEQUENCE</scope>
    <source>
        <strain evidence="2">GVMAG-M-3300010158-55</strain>
    </source>
</reference>
<organism evidence="2">
    <name type="scientific">viral metagenome</name>
    <dbReference type="NCBI Taxonomy" id="1070528"/>
    <lineage>
        <taxon>unclassified sequences</taxon>
        <taxon>metagenomes</taxon>
        <taxon>organismal metagenomes</taxon>
    </lineage>
</organism>
<dbReference type="EMBL" id="MN739094">
    <property type="protein sequence ID" value="QHS88170.1"/>
    <property type="molecule type" value="Genomic_DNA"/>
</dbReference>
<evidence type="ECO:0000313" key="2">
    <source>
        <dbReference type="EMBL" id="QHS88170.1"/>
    </source>
</evidence>
<sequence length="131" mass="14610">MKSSVTPTSKVFRQQSKPSMITTEQAIYMLGHKISVLANKFSKTTNVLETKLGNHENYVTENLPDLECFNNAFSDINKRLLDLESLHERITILESNANIKPPPSKKKSTLKMNELTDGTPPPSFAPGISFS</sequence>